<dbReference type="Pfam" id="PF02645">
    <property type="entry name" value="DegV"/>
    <property type="match status" value="1"/>
</dbReference>
<protein>
    <submittedName>
        <fullName evidence="2">DegV family protein</fullName>
    </submittedName>
</protein>
<keyword evidence="3" id="KW-1185">Reference proteome</keyword>
<dbReference type="SUPFAM" id="SSF82549">
    <property type="entry name" value="DAK1/DegV-like"/>
    <property type="match status" value="1"/>
</dbReference>
<evidence type="ECO:0000313" key="2">
    <source>
        <dbReference type="EMBL" id="MBY4798003.1"/>
    </source>
</evidence>
<dbReference type="EMBL" id="JAIMFO010000007">
    <property type="protein sequence ID" value="MBY4798003.1"/>
    <property type="molecule type" value="Genomic_DNA"/>
</dbReference>
<proteinExistence type="predicted"/>
<evidence type="ECO:0000256" key="1">
    <source>
        <dbReference type="ARBA" id="ARBA00023121"/>
    </source>
</evidence>
<organism evidence="2 3">
    <name type="scientific">Collinsella ureilytica</name>
    <dbReference type="NCBI Taxonomy" id="2869515"/>
    <lineage>
        <taxon>Bacteria</taxon>
        <taxon>Bacillati</taxon>
        <taxon>Actinomycetota</taxon>
        <taxon>Coriobacteriia</taxon>
        <taxon>Coriobacteriales</taxon>
        <taxon>Coriobacteriaceae</taxon>
        <taxon>Collinsella</taxon>
    </lineage>
</organism>
<name>A0ABS7MKV6_9ACTN</name>
<dbReference type="InterPro" id="IPR050270">
    <property type="entry name" value="DegV_domain_contain"/>
</dbReference>
<dbReference type="RefSeq" id="WP_222199718.1">
    <property type="nucleotide sequence ID" value="NZ_JAIMFO010000007.1"/>
</dbReference>
<dbReference type="InterPro" id="IPR003797">
    <property type="entry name" value="DegV"/>
</dbReference>
<dbReference type="Proteomes" id="UP000700908">
    <property type="component" value="Unassembled WGS sequence"/>
</dbReference>
<dbReference type="Gene3D" id="3.40.50.10440">
    <property type="entry name" value="Dihydroxyacetone kinase, domain 1"/>
    <property type="match status" value="1"/>
</dbReference>
<dbReference type="Gene3D" id="3.30.1180.10">
    <property type="match status" value="1"/>
</dbReference>
<accession>A0ABS7MKV6</accession>
<reference evidence="2 3" key="1">
    <citation type="submission" date="2021-08" db="EMBL/GenBank/DDBJ databases">
        <title>Collinsella faecalis sp. nov. isolated from swine faeces.</title>
        <authorList>
            <person name="Oh B.S."/>
            <person name="Lee J.H."/>
        </authorList>
    </citation>
    <scope>NUCLEOTIDE SEQUENCE [LARGE SCALE GENOMIC DNA]</scope>
    <source>
        <strain evidence="2 3">AGMB00827</strain>
    </source>
</reference>
<dbReference type="PROSITE" id="PS51482">
    <property type="entry name" value="DEGV"/>
    <property type="match status" value="1"/>
</dbReference>
<dbReference type="PANTHER" id="PTHR33434">
    <property type="entry name" value="DEGV DOMAIN-CONTAINING PROTEIN DR_1986-RELATED"/>
    <property type="match status" value="1"/>
</dbReference>
<dbReference type="PANTHER" id="PTHR33434:SF2">
    <property type="entry name" value="FATTY ACID-BINDING PROTEIN TM_1468"/>
    <property type="match status" value="1"/>
</dbReference>
<dbReference type="Gene3D" id="2.20.28.50">
    <property type="entry name" value="degv family protein"/>
    <property type="match status" value="1"/>
</dbReference>
<comment type="caution">
    <text evidence="2">The sequence shown here is derived from an EMBL/GenBank/DDBJ whole genome shotgun (WGS) entry which is preliminary data.</text>
</comment>
<gene>
    <name evidence="2" type="ORF">K6V98_06540</name>
</gene>
<evidence type="ECO:0000313" key="3">
    <source>
        <dbReference type="Proteomes" id="UP000700908"/>
    </source>
</evidence>
<keyword evidence="1" id="KW-0446">Lipid-binding</keyword>
<dbReference type="NCBIfam" id="TIGR00762">
    <property type="entry name" value="DegV"/>
    <property type="match status" value="1"/>
</dbReference>
<dbReference type="InterPro" id="IPR043168">
    <property type="entry name" value="DegV_C"/>
</dbReference>
<sequence>MTWCLAVDSSCNFRDFQPQSPAQFFFAPLTIHVGDREYADDSTLDVEAFLDAVAQEERATSSSCPSVGDWAEIFRQADQVIAITISSGVSGSYEAALMARKVVLEEDASEASGAAQRKIAVIDSRAAGAKLEVLVTMIDRYLMNNPSFEDAVSYAERLEAASQVLYSLSSYENLTKNGRMPKLVGTLASRFGIRLLGTADEVGKLKVVGPTRGERKMYRKVLDVMEADGYHGGMVFIDHVHNAESAQKLSEAIKERWSTAEVSCMTCGGLCSYYAEESGLIIGYEWL</sequence>